<sequence length="100" mass="10661">MSYHQQGGYYPPPPRPTNGLAIAALVCAFVFAPAAIVLGIVARNQIKQTGEEGRGLATAGLVLGTIFTVLTVIGVVLWVAMVFWLVKNGNELTPSMTFTR</sequence>
<evidence type="ECO:0000313" key="4">
    <source>
        <dbReference type="Proteomes" id="UP000547510"/>
    </source>
</evidence>
<proteinExistence type="predicted"/>
<feature type="transmembrane region" description="Helical" evidence="1">
    <location>
        <begin position="20"/>
        <end position="41"/>
    </location>
</feature>
<protein>
    <recommendedName>
        <fullName evidence="2">DUF4190 domain-containing protein</fullName>
    </recommendedName>
</protein>
<organism evidence="3 4">
    <name type="scientific">Saccharothrix tamanrassetensis</name>
    <dbReference type="NCBI Taxonomy" id="1051531"/>
    <lineage>
        <taxon>Bacteria</taxon>
        <taxon>Bacillati</taxon>
        <taxon>Actinomycetota</taxon>
        <taxon>Actinomycetes</taxon>
        <taxon>Pseudonocardiales</taxon>
        <taxon>Pseudonocardiaceae</taxon>
        <taxon>Saccharothrix</taxon>
    </lineage>
</organism>
<gene>
    <name evidence="3" type="ORF">FHS29_002747</name>
</gene>
<dbReference type="EMBL" id="JACHJN010000004">
    <property type="protein sequence ID" value="MBB5956161.1"/>
    <property type="molecule type" value="Genomic_DNA"/>
</dbReference>
<keyword evidence="1" id="KW-0472">Membrane</keyword>
<evidence type="ECO:0000313" key="3">
    <source>
        <dbReference type="EMBL" id="MBB5956161.1"/>
    </source>
</evidence>
<evidence type="ECO:0000256" key="1">
    <source>
        <dbReference type="SAM" id="Phobius"/>
    </source>
</evidence>
<dbReference type="RefSeq" id="WP_184690984.1">
    <property type="nucleotide sequence ID" value="NZ_JACHJN010000004.1"/>
</dbReference>
<reference evidence="3 4" key="1">
    <citation type="submission" date="2020-08" db="EMBL/GenBank/DDBJ databases">
        <title>Genomic Encyclopedia of Type Strains, Phase III (KMG-III): the genomes of soil and plant-associated and newly described type strains.</title>
        <authorList>
            <person name="Whitman W."/>
        </authorList>
    </citation>
    <scope>NUCLEOTIDE SEQUENCE [LARGE SCALE GENOMIC DNA]</scope>
    <source>
        <strain evidence="3 4">CECT 8640</strain>
    </source>
</reference>
<feature type="transmembrane region" description="Helical" evidence="1">
    <location>
        <begin position="61"/>
        <end position="86"/>
    </location>
</feature>
<comment type="caution">
    <text evidence="3">The sequence shown here is derived from an EMBL/GenBank/DDBJ whole genome shotgun (WGS) entry which is preliminary data.</text>
</comment>
<name>A0A841CFQ8_9PSEU</name>
<keyword evidence="1" id="KW-1133">Transmembrane helix</keyword>
<feature type="domain" description="DUF4190" evidence="2">
    <location>
        <begin position="20"/>
        <end position="73"/>
    </location>
</feature>
<evidence type="ECO:0000259" key="2">
    <source>
        <dbReference type="Pfam" id="PF13828"/>
    </source>
</evidence>
<dbReference type="AlphaFoldDB" id="A0A841CFQ8"/>
<accession>A0A841CFQ8</accession>
<dbReference type="Pfam" id="PF13828">
    <property type="entry name" value="DUF4190"/>
    <property type="match status" value="1"/>
</dbReference>
<dbReference type="InterPro" id="IPR025241">
    <property type="entry name" value="DUF4190"/>
</dbReference>
<keyword evidence="1" id="KW-0812">Transmembrane</keyword>
<keyword evidence="4" id="KW-1185">Reference proteome</keyword>
<dbReference type="Proteomes" id="UP000547510">
    <property type="component" value="Unassembled WGS sequence"/>
</dbReference>